<dbReference type="GO" id="GO:0004668">
    <property type="term" value="F:protein-arginine deiminase activity"/>
    <property type="evidence" value="ECO:0007669"/>
    <property type="project" value="InterPro"/>
</dbReference>
<dbReference type="AlphaFoldDB" id="A0A1X7KYQ2"/>
<protein>
    <submittedName>
        <fullName evidence="2">Agmatine deiminase</fullName>
    </submittedName>
</protein>
<dbReference type="PANTHER" id="PTHR31377">
    <property type="entry name" value="AGMATINE DEIMINASE-RELATED"/>
    <property type="match status" value="1"/>
</dbReference>
<organism evidence="2 3">
    <name type="scientific">Marivirga sericea</name>
    <dbReference type="NCBI Taxonomy" id="1028"/>
    <lineage>
        <taxon>Bacteria</taxon>
        <taxon>Pseudomonadati</taxon>
        <taxon>Bacteroidota</taxon>
        <taxon>Cytophagia</taxon>
        <taxon>Cytophagales</taxon>
        <taxon>Marivirgaceae</taxon>
        <taxon>Marivirga</taxon>
    </lineage>
</organism>
<sequence>MILDSECNTVYFSEKLKEHFPREFKNISDAIAPFDYIKLKLLKGTKDEWARDYMPIQTAEKRLIKFRYQPSYEPRARWTESKKVIKANRLRTNFSEHNINLDGGNVVKWKDKVIITDRVLQENHTYEKCPSLLYERISEDLQAEVIVIKAHREKDDMTGHADGMLRFVNEKTLIGNRLSDECEPIRENIAQMLKGHQFHYIDLPFFEDTTVNHYSAIGTYTNFLEIADIILFPVFNHPKEKNQEALEIIKNSFPKRKIIPINIDAVGKHGGLMNCISWCLKE</sequence>
<gene>
    <name evidence="2" type="ORF">SAMN05661096_03210</name>
</gene>
<keyword evidence="3" id="KW-1185">Reference proteome</keyword>
<dbReference type="GO" id="GO:0009446">
    <property type="term" value="P:putrescine biosynthetic process"/>
    <property type="evidence" value="ECO:0007669"/>
    <property type="project" value="InterPro"/>
</dbReference>
<dbReference type="PANTHER" id="PTHR31377:SF0">
    <property type="entry name" value="AGMATINE DEIMINASE-RELATED"/>
    <property type="match status" value="1"/>
</dbReference>
<evidence type="ECO:0000256" key="1">
    <source>
        <dbReference type="ARBA" id="ARBA00022801"/>
    </source>
</evidence>
<name>A0A1X7KYQ2_9BACT</name>
<accession>A0A1X7KYQ2</accession>
<evidence type="ECO:0000313" key="2">
    <source>
        <dbReference type="EMBL" id="SMG46019.1"/>
    </source>
</evidence>
<reference evidence="3" key="1">
    <citation type="submission" date="2017-04" db="EMBL/GenBank/DDBJ databases">
        <authorList>
            <person name="Varghese N."/>
            <person name="Submissions S."/>
        </authorList>
    </citation>
    <scope>NUCLEOTIDE SEQUENCE [LARGE SCALE GENOMIC DNA]</scope>
    <source>
        <strain evidence="3">DSM 4125</strain>
    </source>
</reference>
<keyword evidence="1" id="KW-0378">Hydrolase</keyword>
<dbReference type="Pfam" id="PF04371">
    <property type="entry name" value="PAD_porph"/>
    <property type="match status" value="1"/>
</dbReference>
<dbReference type="Proteomes" id="UP000193804">
    <property type="component" value="Unassembled WGS sequence"/>
</dbReference>
<proteinExistence type="predicted"/>
<dbReference type="STRING" id="1028.SAMN05661096_03210"/>
<evidence type="ECO:0000313" key="3">
    <source>
        <dbReference type="Proteomes" id="UP000193804"/>
    </source>
</evidence>
<dbReference type="OrthoDB" id="7871381at2"/>
<dbReference type="InterPro" id="IPR007466">
    <property type="entry name" value="Peptidyl-Arg-deiminase_porph"/>
</dbReference>
<dbReference type="RefSeq" id="WP_085518347.1">
    <property type="nucleotide sequence ID" value="NZ_FXAW01000007.1"/>
</dbReference>
<dbReference type="EMBL" id="FXAW01000007">
    <property type="protein sequence ID" value="SMG46019.1"/>
    <property type="molecule type" value="Genomic_DNA"/>
</dbReference>
<dbReference type="Gene3D" id="3.75.10.10">
    <property type="entry name" value="L-arginine/glycine Amidinotransferase, Chain A"/>
    <property type="match status" value="1"/>
</dbReference>
<dbReference type="SUPFAM" id="SSF55909">
    <property type="entry name" value="Pentein"/>
    <property type="match status" value="1"/>
</dbReference>